<dbReference type="GeneID" id="136808201"/>
<evidence type="ECO:0000313" key="3">
    <source>
        <dbReference type="EnsemblMetazoa" id="CLYHEMP006290.1"/>
    </source>
</evidence>
<protein>
    <recommendedName>
        <fullName evidence="2">WSC domain-containing protein</fullName>
    </recommendedName>
</protein>
<keyword evidence="4" id="KW-1185">Reference proteome</keyword>
<dbReference type="SUPFAM" id="SSF56973">
    <property type="entry name" value="Aerolisin/ETX pore-forming domain"/>
    <property type="match status" value="1"/>
</dbReference>
<dbReference type="AlphaFoldDB" id="A0A7M5VA83"/>
<sequence length="603" mass="67204">MLFLQLSCILLLLSSTLDVGLAKDVVKRSALAVTVEGCFNSLPGSGVHTNMGEHASNIRCQDFCRDKGYMLAATRGGICWCRNIYPRGKQVADDKCRTRCRTYTACTTAQECCGGVGTFTVSVVGNIDVAKQVVRRIANIWQTSGDYRRHMIGNVRKPSVATENANWWKSFDHKGWSSCPNGLYMTGLYRNNNRKGDKDQIFLLEEAECKSAASHLYSGGANDRDCYKLNIWDIWNRKNWAVCKNGYYMHGIYRTSGNHLHNIEEFMCCKPKSQVSQWKHCYNKNVWKSFDHKGWSKCNNGYYMSGMFRNSCNNLYCIEEFRCCSMGPNNGKSFAENPKISVRIRGTDGKLKECSMDAIDRSASTSSYKCKSITDTTNGMYLEAREFKVEDKTQPTVAAPQQVKNFKPVICTASNKAYTCNKRVTSTITTSSTLKIGSGFSMGVTIGTKVGLEASAFGVKASTEFSTQISASSTFNVERSKTHVQSMADQTHVTVDVPANEGVMINLLRKKVDIVYKWKGIFQMLGKYKLSWNNGDSTFQDVTSILTGTNREIYAFGQWNYPDTDVLQVIVTNQNSGAKKLACQHNSGSGDSNCATAFTKSTK</sequence>
<keyword evidence="1" id="KW-0732">Signal</keyword>
<dbReference type="RefSeq" id="XP_066920839.1">
    <property type="nucleotide sequence ID" value="XM_067064738.1"/>
</dbReference>
<feature type="domain" description="WSC" evidence="2">
    <location>
        <begin position="32"/>
        <end position="125"/>
    </location>
</feature>
<organism evidence="3 4">
    <name type="scientific">Clytia hemisphaerica</name>
    <dbReference type="NCBI Taxonomy" id="252671"/>
    <lineage>
        <taxon>Eukaryota</taxon>
        <taxon>Metazoa</taxon>
        <taxon>Cnidaria</taxon>
        <taxon>Hydrozoa</taxon>
        <taxon>Hydroidolina</taxon>
        <taxon>Leptothecata</taxon>
        <taxon>Obeliida</taxon>
        <taxon>Clytiidae</taxon>
        <taxon>Clytia</taxon>
    </lineage>
</organism>
<evidence type="ECO:0000256" key="1">
    <source>
        <dbReference type="SAM" id="SignalP"/>
    </source>
</evidence>
<feature type="signal peptide" evidence="1">
    <location>
        <begin position="1"/>
        <end position="22"/>
    </location>
</feature>
<evidence type="ECO:0000313" key="4">
    <source>
        <dbReference type="Proteomes" id="UP000594262"/>
    </source>
</evidence>
<name>A0A7M5VA83_9CNID</name>
<accession>A0A7M5VA83</accession>
<feature type="chain" id="PRO_5029782008" description="WSC domain-containing protein" evidence="1">
    <location>
        <begin position="23"/>
        <end position="603"/>
    </location>
</feature>
<dbReference type="InterPro" id="IPR002889">
    <property type="entry name" value="WSC_carb-bd"/>
</dbReference>
<dbReference type="Proteomes" id="UP000594262">
    <property type="component" value="Unplaced"/>
</dbReference>
<proteinExistence type="predicted"/>
<reference evidence="3" key="1">
    <citation type="submission" date="2021-01" db="UniProtKB">
        <authorList>
            <consortium name="EnsemblMetazoa"/>
        </authorList>
    </citation>
    <scope>IDENTIFICATION</scope>
</reference>
<dbReference type="EnsemblMetazoa" id="CLYHEMT006290.1">
    <property type="protein sequence ID" value="CLYHEMP006290.1"/>
    <property type="gene ID" value="CLYHEMG006290"/>
</dbReference>
<dbReference type="Gene3D" id="2.170.15.10">
    <property type="entry name" value="Proaerolysin, chain A, domain 3"/>
    <property type="match status" value="1"/>
</dbReference>
<evidence type="ECO:0000259" key="2">
    <source>
        <dbReference type="PROSITE" id="PS51212"/>
    </source>
</evidence>
<dbReference type="PROSITE" id="PS51212">
    <property type="entry name" value="WSC"/>
    <property type="match status" value="1"/>
</dbReference>
<dbReference type="OrthoDB" id="5982326at2759"/>